<evidence type="ECO:0000313" key="7">
    <source>
        <dbReference type="EMBL" id="MBB5035039.1"/>
    </source>
</evidence>
<dbReference type="Gene3D" id="1.50.10.100">
    <property type="entry name" value="Chondroitin AC/alginate lyase"/>
    <property type="match status" value="1"/>
</dbReference>
<evidence type="ECO:0000259" key="5">
    <source>
        <dbReference type="Pfam" id="PF07940"/>
    </source>
</evidence>
<keyword evidence="2" id="KW-0732">Signal</keyword>
<keyword evidence="8" id="KW-1185">Reference proteome</keyword>
<dbReference type="GO" id="GO:0016829">
    <property type="term" value="F:lyase activity"/>
    <property type="evidence" value="ECO:0007669"/>
    <property type="project" value="UniProtKB-KW"/>
</dbReference>
<proteinExistence type="predicted"/>
<evidence type="ECO:0000256" key="2">
    <source>
        <dbReference type="ARBA" id="ARBA00022729"/>
    </source>
</evidence>
<dbReference type="InterPro" id="IPR031680">
    <property type="entry name" value="Hepar_II_III_N"/>
</dbReference>
<gene>
    <name evidence="7" type="ORF">HNQ65_004647</name>
</gene>
<organism evidence="7 8">
    <name type="scientific">Prosthecobacter vanneervenii</name>
    <dbReference type="NCBI Taxonomy" id="48466"/>
    <lineage>
        <taxon>Bacteria</taxon>
        <taxon>Pseudomonadati</taxon>
        <taxon>Verrucomicrobiota</taxon>
        <taxon>Verrucomicrobiia</taxon>
        <taxon>Verrucomicrobiales</taxon>
        <taxon>Verrucomicrobiaceae</taxon>
        <taxon>Prosthecobacter</taxon>
    </lineage>
</organism>
<dbReference type="Pfam" id="PF16889">
    <property type="entry name" value="Hepar_II_III_N"/>
    <property type="match status" value="1"/>
</dbReference>
<evidence type="ECO:0000256" key="1">
    <source>
        <dbReference type="ARBA" id="ARBA00004418"/>
    </source>
</evidence>
<sequence>MTLVWYLQRLRAMSAGEVVHRVKERLGRWNEAGKLRRVAGQKWDARCLEVPRLPWRERVPPELGKQLAADAEKLISGEWQLFGWKSVAVGAPPCWHRDATLGVVVDPEIPARKLDHRHLEHDADARAIWEINRWNEVTRLAMHSALNGDEQAIRTAQIWLEDWCERNTPGRGINWTSPLEAALRLMNYCWFDAIVRGCCDGELVQRQDALTARIVPAHAWWIWKRRSFGSSANNHLIGELSALVMATARWPGLEKMTCAAKEVKELLEGEILRQFATDGGNLEQALHYHLFAWEMCWHAGLAAGGYKPEVMERLTRAAQYFVDAVEAPESWDFGDSDDAQVLPLTLRRMNAAAEFRGWFLNRAEGATLRFWLGEPPRGIKAAMRGQWLTYDESGQALWRDARWTVRADASALGLGSMASHGHLDALHVSLWYEQHALVIDPGTGAYYGNAALRAKLAAWEAHNGPVPVSGRATPRRMGAFLWADHHEKPGLAVHEEICVMSLESEGESVRRAVHATHDLVEICDEVGAEQSYVITWQLGPGWRVEQERPRGFVCRHAEAIPAGVTFNGDGIESCEVVECEASPHFRERVMTQALRVTFRGTMTTVWRKCG</sequence>
<dbReference type="EMBL" id="JACHIG010000013">
    <property type="protein sequence ID" value="MBB5035039.1"/>
    <property type="molecule type" value="Genomic_DNA"/>
</dbReference>
<dbReference type="InterPro" id="IPR012480">
    <property type="entry name" value="Hepar_II_III_C"/>
</dbReference>
<accession>A0A7W7YF80</accession>
<evidence type="ECO:0000313" key="8">
    <source>
        <dbReference type="Proteomes" id="UP000590740"/>
    </source>
</evidence>
<dbReference type="Gene3D" id="2.70.98.70">
    <property type="match status" value="1"/>
</dbReference>
<comment type="caution">
    <text evidence="7">The sequence shown here is derived from an EMBL/GenBank/DDBJ whole genome shotgun (WGS) entry which is preliminary data.</text>
</comment>
<dbReference type="RefSeq" id="WP_184343433.1">
    <property type="nucleotide sequence ID" value="NZ_JACHIG010000013.1"/>
</dbReference>
<dbReference type="SUPFAM" id="SSF48230">
    <property type="entry name" value="Chondroitin AC/alginate lyase"/>
    <property type="match status" value="1"/>
</dbReference>
<evidence type="ECO:0000259" key="6">
    <source>
        <dbReference type="Pfam" id="PF16889"/>
    </source>
</evidence>
<feature type="domain" description="Heparinase II/III-like C-terminal" evidence="5">
    <location>
        <begin position="390"/>
        <end position="603"/>
    </location>
</feature>
<keyword evidence="3" id="KW-0574">Periplasm</keyword>
<evidence type="ECO:0008006" key="9">
    <source>
        <dbReference type="Google" id="ProtNLM"/>
    </source>
</evidence>
<dbReference type="Proteomes" id="UP000590740">
    <property type="component" value="Unassembled WGS sequence"/>
</dbReference>
<dbReference type="GO" id="GO:0042597">
    <property type="term" value="C:periplasmic space"/>
    <property type="evidence" value="ECO:0007669"/>
    <property type="project" value="UniProtKB-SubCell"/>
</dbReference>
<name>A0A7W7YF80_9BACT</name>
<evidence type="ECO:0000256" key="4">
    <source>
        <dbReference type="ARBA" id="ARBA00023239"/>
    </source>
</evidence>
<keyword evidence="4" id="KW-0456">Lyase</keyword>
<feature type="domain" description="Heparin-sulfate lyase N-terminal" evidence="6">
    <location>
        <begin position="114"/>
        <end position="295"/>
    </location>
</feature>
<evidence type="ECO:0000256" key="3">
    <source>
        <dbReference type="ARBA" id="ARBA00022764"/>
    </source>
</evidence>
<dbReference type="Pfam" id="PF07940">
    <property type="entry name" value="Hepar_II_III_C"/>
    <property type="match status" value="1"/>
</dbReference>
<dbReference type="PANTHER" id="PTHR39210:SF1">
    <property type="entry name" value="HEPARIN-SULFATE LYASE"/>
    <property type="match status" value="1"/>
</dbReference>
<dbReference type="InterPro" id="IPR008929">
    <property type="entry name" value="Chondroitin_lyas"/>
</dbReference>
<reference evidence="7 8" key="1">
    <citation type="submission" date="2020-08" db="EMBL/GenBank/DDBJ databases">
        <title>Genomic Encyclopedia of Type Strains, Phase IV (KMG-IV): sequencing the most valuable type-strain genomes for metagenomic binning, comparative biology and taxonomic classification.</title>
        <authorList>
            <person name="Goeker M."/>
        </authorList>
    </citation>
    <scope>NUCLEOTIDE SEQUENCE [LARGE SCALE GENOMIC DNA]</scope>
    <source>
        <strain evidence="7 8">DSM 12252</strain>
    </source>
</reference>
<dbReference type="PANTHER" id="PTHR39210">
    <property type="entry name" value="HEPARIN-SULFATE LYASE"/>
    <property type="match status" value="1"/>
</dbReference>
<protein>
    <recommendedName>
        <fullName evidence="9">Heparin-sulfate lyase N-terminal domain-containing protein</fullName>
    </recommendedName>
</protein>
<comment type="subcellular location">
    <subcellularLocation>
        <location evidence="1">Periplasm</location>
    </subcellularLocation>
</comment>
<dbReference type="AlphaFoldDB" id="A0A7W7YF80"/>